<protein>
    <submittedName>
        <fullName evidence="2">Uncharacterized protein</fullName>
    </submittedName>
</protein>
<dbReference type="Proteomes" id="UP000186955">
    <property type="component" value="Unassembled WGS sequence"/>
</dbReference>
<feature type="region of interest" description="Disordered" evidence="1">
    <location>
        <begin position="53"/>
        <end position="73"/>
    </location>
</feature>
<reference evidence="2 3" key="1">
    <citation type="submission" date="2016-10" db="EMBL/GenBank/DDBJ databases">
        <title>Genome sequence of the ascomycete fungus Penicillium subrubescens.</title>
        <authorList>
            <person name="De Vries R.P."/>
            <person name="Peng M."/>
            <person name="Dilokpimol A."/>
            <person name="Hilden K."/>
            <person name="Makela M.R."/>
            <person name="Grigoriev I."/>
            <person name="Riley R."/>
            <person name="Granchi Z."/>
        </authorList>
    </citation>
    <scope>NUCLEOTIDE SEQUENCE [LARGE SCALE GENOMIC DNA]</scope>
    <source>
        <strain evidence="2 3">CBS 132785</strain>
    </source>
</reference>
<evidence type="ECO:0000256" key="1">
    <source>
        <dbReference type="SAM" id="MobiDB-lite"/>
    </source>
</evidence>
<comment type="caution">
    <text evidence="2">The sequence shown here is derived from an EMBL/GenBank/DDBJ whole genome shotgun (WGS) entry which is preliminary data.</text>
</comment>
<sequence>MTQVEEDWLRDEPDHLDSDADTEIMTTPEFYGSLTGGNVAYPGKHEAAIDSSSLHVSNRSIDSEDPKGLQSVEQLQSGHQTLKVTQNLCDDPLGAAGSEGFAIKASDYEERQEFFESVVLNFHSDTVDPKVFLTCSALSSAEHSPHSPARSNSERAPSVTSETITLEVTEKAGFSEEKLPLISSAGFLKRKLLYDDQTEPRRSARLAQKDKIQQ</sequence>
<dbReference type="EMBL" id="MNBE01000390">
    <property type="protein sequence ID" value="OKP10141.1"/>
    <property type="molecule type" value="Genomic_DNA"/>
</dbReference>
<feature type="compositionally biased region" description="Polar residues" evidence="1">
    <location>
        <begin position="149"/>
        <end position="162"/>
    </location>
</feature>
<name>A0A1Q5UCF6_9EURO</name>
<evidence type="ECO:0000313" key="3">
    <source>
        <dbReference type="Proteomes" id="UP000186955"/>
    </source>
</evidence>
<feature type="region of interest" description="Disordered" evidence="1">
    <location>
        <begin position="141"/>
        <end position="162"/>
    </location>
</feature>
<dbReference type="AlphaFoldDB" id="A0A1Q5UCF6"/>
<proteinExistence type="predicted"/>
<organism evidence="2 3">
    <name type="scientific">Penicillium subrubescens</name>
    <dbReference type="NCBI Taxonomy" id="1316194"/>
    <lineage>
        <taxon>Eukaryota</taxon>
        <taxon>Fungi</taxon>
        <taxon>Dikarya</taxon>
        <taxon>Ascomycota</taxon>
        <taxon>Pezizomycotina</taxon>
        <taxon>Eurotiomycetes</taxon>
        <taxon>Eurotiomycetidae</taxon>
        <taxon>Eurotiales</taxon>
        <taxon>Aspergillaceae</taxon>
        <taxon>Penicillium</taxon>
    </lineage>
</organism>
<gene>
    <name evidence="2" type="ORF">PENSUB_4446</name>
</gene>
<keyword evidence="3" id="KW-1185">Reference proteome</keyword>
<feature type="region of interest" description="Disordered" evidence="1">
    <location>
        <begin position="1"/>
        <end position="24"/>
    </location>
</feature>
<evidence type="ECO:0000313" key="2">
    <source>
        <dbReference type="EMBL" id="OKP10141.1"/>
    </source>
</evidence>
<accession>A0A1Q5UCF6</accession>